<name>A0ABP8ZX72_9FLAO</name>
<evidence type="ECO:0000256" key="5">
    <source>
        <dbReference type="ARBA" id="ARBA00023136"/>
    </source>
</evidence>
<proteinExistence type="inferred from homology"/>
<feature type="transmembrane region" description="Helical" evidence="6">
    <location>
        <begin position="147"/>
        <end position="170"/>
    </location>
</feature>
<dbReference type="InterPro" id="IPR012506">
    <property type="entry name" value="TMEM86B-like"/>
</dbReference>
<evidence type="ECO:0000256" key="4">
    <source>
        <dbReference type="ARBA" id="ARBA00022989"/>
    </source>
</evidence>
<dbReference type="EMBL" id="BAABIP010000015">
    <property type="protein sequence ID" value="GAA4768220.1"/>
    <property type="molecule type" value="Genomic_DNA"/>
</dbReference>
<evidence type="ECO:0000256" key="6">
    <source>
        <dbReference type="SAM" id="Phobius"/>
    </source>
</evidence>
<comment type="caution">
    <text evidence="7">The sequence shown here is derived from an EMBL/GenBank/DDBJ whole genome shotgun (WGS) entry which is preliminary data.</text>
</comment>
<keyword evidence="8" id="KW-1185">Reference proteome</keyword>
<feature type="transmembrane region" description="Helical" evidence="6">
    <location>
        <begin position="204"/>
        <end position="225"/>
    </location>
</feature>
<feature type="transmembrane region" description="Helical" evidence="6">
    <location>
        <begin position="177"/>
        <end position="198"/>
    </location>
</feature>
<evidence type="ECO:0000256" key="2">
    <source>
        <dbReference type="ARBA" id="ARBA00007375"/>
    </source>
</evidence>
<keyword evidence="4 6" id="KW-1133">Transmembrane helix</keyword>
<organism evidence="7 8">
    <name type="scientific">Flavobacterium hankyongi</name>
    <dbReference type="NCBI Taxonomy" id="1176532"/>
    <lineage>
        <taxon>Bacteria</taxon>
        <taxon>Pseudomonadati</taxon>
        <taxon>Bacteroidota</taxon>
        <taxon>Flavobacteriia</taxon>
        <taxon>Flavobacteriales</taxon>
        <taxon>Flavobacteriaceae</taxon>
        <taxon>Flavobacterium</taxon>
    </lineage>
</organism>
<evidence type="ECO:0000256" key="3">
    <source>
        <dbReference type="ARBA" id="ARBA00022692"/>
    </source>
</evidence>
<feature type="transmembrane region" description="Helical" evidence="6">
    <location>
        <begin position="90"/>
        <end position="110"/>
    </location>
</feature>
<feature type="transmembrane region" description="Helical" evidence="6">
    <location>
        <begin position="43"/>
        <end position="60"/>
    </location>
</feature>
<keyword evidence="5 6" id="KW-0472">Membrane</keyword>
<dbReference type="Pfam" id="PF07947">
    <property type="entry name" value="YhhN"/>
    <property type="match status" value="1"/>
</dbReference>
<evidence type="ECO:0000313" key="8">
    <source>
        <dbReference type="Proteomes" id="UP001500141"/>
    </source>
</evidence>
<evidence type="ECO:0000313" key="7">
    <source>
        <dbReference type="EMBL" id="GAA4768220.1"/>
    </source>
</evidence>
<comment type="similarity">
    <text evidence="2">Belongs to the TMEM86 family.</text>
</comment>
<feature type="transmembrane region" description="Helical" evidence="6">
    <location>
        <begin position="67"/>
        <end position="84"/>
    </location>
</feature>
<comment type="subcellular location">
    <subcellularLocation>
        <location evidence="1">Membrane</location>
        <topology evidence="1">Multi-pass membrane protein</topology>
    </subcellularLocation>
</comment>
<accession>A0ABP8ZX72</accession>
<sequence length="231" mass="27219">MTNKKKNKQSKMSSETNILIVLFFLVSLSEVIAEYFEYRNFIFLFKVLLMPILIILYWSTSSVRNPFYLVALFFAFIANILFIYREDFDYIILGATSFLVFRIITIYLIMKTIKIKRYFPVIIGSLPFVFIYFYLTCLTIDELGDGLLIYTVQVVFMSYLGGLSVGSYMINDNRKNYWLLISTLLFTVNQILLVLKFFYLSVIIFQPISMALYCFAQYGFYKFVILSEENN</sequence>
<evidence type="ECO:0008006" key="9">
    <source>
        <dbReference type="Google" id="ProtNLM"/>
    </source>
</evidence>
<protein>
    <recommendedName>
        <fullName evidence="9">YhhN-like protein</fullName>
    </recommendedName>
</protein>
<gene>
    <name evidence="7" type="ORF">GCM10023230_17620</name>
</gene>
<reference evidence="8" key="1">
    <citation type="journal article" date="2019" name="Int. J. Syst. Evol. Microbiol.">
        <title>The Global Catalogue of Microorganisms (GCM) 10K type strain sequencing project: providing services to taxonomists for standard genome sequencing and annotation.</title>
        <authorList>
            <consortium name="The Broad Institute Genomics Platform"/>
            <consortium name="The Broad Institute Genome Sequencing Center for Infectious Disease"/>
            <person name="Wu L."/>
            <person name="Ma J."/>
        </authorList>
    </citation>
    <scope>NUCLEOTIDE SEQUENCE [LARGE SCALE GENOMIC DNA]</scope>
    <source>
        <strain evidence="8">JCM 18198</strain>
    </source>
</reference>
<feature type="transmembrane region" description="Helical" evidence="6">
    <location>
        <begin position="117"/>
        <end position="135"/>
    </location>
</feature>
<evidence type="ECO:0000256" key="1">
    <source>
        <dbReference type="ARBA" id="ARBA00004141"/>
    </source>
</evidence>
<dbReference type="Proteomes" id="UP001500141">
    <property type="component" value="Unassembled WGS sequence"/>
</dbReference>
<keyword evidence="3 6" id="KW-0812">Transmembrane</keyword>